<dbReference type="SUPFAM" id="SSF51556">
    <property type="entry name" value="Metallo-dependent hydrolases"/>
    <property type="match status" value="1"/>
</dbReference>
<dbReference type="SUPFAM" id="SSF51338">
    <property type="entry name" value="Composite domain of metallo-dependent hydrolases"/>
    <property type="match status" value="1"/>
</dbReference>
<evidence type="ECO:0000259" key="1">
    <source>
        <dbReference type="Pfam" id="PF07969"/>
    </source>
</evidence>
<dbReference type="CDD" id="cd01300">
    <property type="entry name" value="YtcJ_like"/>
    <property type="match status" value="1"/>
</dbReference>
<feature type="domain" description="Amidohydrolase 3" evidence="1">
    <location>
        <begin position="70"/>
        <end position="540"/>
    </location>
</feature>
<dbReference type="InterPro" id="IPR033932">
    <property type="entry name" value="YtcJ-like"/>
</dbReference>
<evidence type="ECO:0000313" key="2">
    <source>
        <dbReference type="EMBL" id="UYQ92452.1"/>
    </source>
</evidence>
<dbReference type="RefSeq" id="WP_264280713.1">
    <property type="nucleotide sequence ID" value="NZ_CP107006.1"/>
</dbReference>
<dbReference type="EMBL" id="CP107006">
    <property type="protein sequence ID" value="UYQ92452.1"/>
    <property type="molecule type" value="Genomic_DNA"/>
</dbReference>
<proteinExistence type="predicted"/>
<accession>A0ABY6J1E7</accession>
<dbReference type="PANTHER" id="PTHR22642:SF2">
    <property type="entry name" value="PROTEIN LONG AFTER FAR-RED 3"/>
    <property type="match status" value="1"/>
</dbReference>
<dbReference type="Gene3D" id="3.20.20.140">
    <property type="entry name" value="Metal-dependent hydrolases"/>
    <property type="match status" value="1"/>
</dbReference>
<reference evidence="2" key="1">
    <citation type="submission" date="2022-10" db="EMBL/GenBank/DDBJ databases">
        <title>Chitinophaga sp. nov., isolated from soil.</title>
        <authorList>
            <person name="Jeon C.O."/>
        </authorList>
    </citation>
    <scope>NUCLEOTIDE SEQUENCE</scope>
    <source>
        <strain evidence="2">R8</strain>
    </source>
</reference>
<evidence type="ECO:0000313" key="3">
    <source>
        <dbReference type="Proteomes" id="UP001162741"/>
    </source>
</evidence>
<gene>
    <name evidence="2" type="ORF">MKQ68_20420</name>
</gene>
<dbReference type="Pfam" id="PF07969">
    <property type="entry name" value="Amidohydro_3"/>
    <property type="match status" value="1"/>
</dbReference>
<sequence>MKYRSVILLLSLLAACKSKPPADLLLYNAVIYTVNDSFTVAQAMAIRNGHILAVGSNDALQDQYAYAERIDADGKVIYPGFIDAHAHFTGYGLGLQQVALAGTGSWQEVVNKVKAFAAANPQPWILGRGWDQNDWDVKSFPDKSQLDSAFPNTPVFLARVDGHAAVVNQAALDAAGVKAGQILTGGMVETSNGRLTGILIDNAVDLVSSKIPSPSPAQYEKSWRAAEQQCFAVGLTSVSDCGLELKEALLLDTLQRSGSVQMRVYVMLSDNETNWQWLKQHGPYKKDRINIGGMKFYADGALGSRGACLLHEYADKAGWKGFLLKDKSYFAAKAQEMAGTALQMCTHAIGDSATREILNIYASALKGKNDKRWRIEHAQVVDSADFHLFGEYSVVPSVQPTHATSDMYWAASRLGHQRVKTAYAYRQLLEQNGWLPLGTDFPVEDISPLKTFLAAVGRVDAKGYPEGGFQAENALSRERALRGMTIWAARAAFEEKEKGSLEPGKLADFILLDRDLMKMPVTDILTTRVVATYIGGRKVYAGK</sequence>
<dbReference type="InterPro" id="IPR032466">
    <property type="entry name" value="Metal_Hydrolase"/>
</dbReference>
<organism evidence="2 3">
    <name type="scientific">Chitinophaga horti</name>
    <dbReference type="NCBI Taxonomy" id="2920382"/>
    <lineage>
        <taxon>Bacteria</taxon>
        <taxon>Pseudomonadati</taxon>
        <taxon>Bacteroidota</taxon>
        <taxon>Chitinophagia</taxon>
        <taxon>Chitinophagales</taxon>
        <taxon>Chitinophagaceae</taxon>
        <taxon>Chitinophaga</taxon>
    </lineage>
</organism>
<dbReference type="Proteomes" id="UP001162741">
    <property type="component" value="Chromosome"/>
</dbReference>
<protein>
    <submittedName>
        <fullName evidence="2">Amidohydrolase</fullName>
    </submittedName>
</protein>
<dbReference type="PANTHER" id="PTHR22642">
    <property type="entry name" value="IMIDAZOLONEPROPIONASE"/>
    <property type="match status" value="1"/>
</dbReference>
<name>A0ABY6J1E7_9BACT</name>
<dbReference type="InterPro" id="IPR013108">
    <property type="entry name" value="Amidohydro_3"/>
</dbReference>
<dbReference type="Gene3D" id="2.30.40.10">
    <property type="entry name" value="Urease, subunit C, domain 1"/>
    <property type="match status" value="1"/>
</dbReference>
<dbReference type="InterPro" id="IPR011059">
    <property type="entry name" value="Metal-dep_hydrolase_composite"/>
</dbReference>
<dbReference type="Gene3D" id="3.10.310.70">
    <property type="match status" value="1"/>
</dbReference>
<keyword evidence="3" id="KW-1185">Reference proteome</keyword>
<dbReference type="PROSITE" id="PS51257">
    <property type="entry name" value="PROKAR_LIPOPROTEIN"/>
    <property type="match status" value="1"/>
</dbReference>